<protein>
    <recommendedName>
        <fullName evidence="7">Ubinuclein middle domain-containing protein</fullName>
    </recommendedName>
</protein>
<feature type="compositionally biased region" description="Basic and acidic residues" evidence="2">
    <location>
        <begin position="247"/>
        <end position="258"/>
    </location>
</feature>
<evidence type="ECO:0000259" key="4">
    <source>
        <dbReference type="Pfam" id="PF14075"/>
    </source>
</evidence>
<gene>
    <name evidence="5" type="ORF">NEOLEDRAFT_1141487</name>
</gene>
<name>A0A165NMU5_9AGAM</name>
<reference evidence="5 6" key="1">
    <citation type="journal article" date="2016" name="Mol. Biol. Evol.">
        <title>Comparative Genomics of Early-Diverging Mushroom-Forming Fungi Provides Insights into the Origins of Lignocellulose Decay Capabilities.</title>
        <authorList>
            <person name="Nagy L.G."/>
            <person name="Riley R."/>
            <person name="Tritt A."/>
            <person name="Adam C."/>
            <person name="Daum C."/>
            <person name="Floudas D."/>
            <person name="Sun H."/>
            <person name="Yadav J.S."/>
            <person name="Pangilinan J."/>
            <person name="Larsson K.H."/>
            <person name="Matsuura K."/>
            <person name="Barry K."/>
            <person name="Labutti K."/>
            <person name="Kuo R."/>
            <person name="Ohm R.A."/>
            <person name="Bhattacharya S.S."/>
            <person name="Shirouzu T."/>
            <person name="Yoshinaga Y."/>
            <person name="Martin F.M."/>
            <person name="Grigoriev I.V."/>
            <person name="Hibbett D.S."/>
        </authorList>
    </citation>
    <scope>NUCLEOTIDE SEQUENCE [LARGE SCALE GENOMIC DNA]</scope>
    <source>
        <strain evidence="5 6">HHB14362 ss-1</strain>
    </source>
</reference>
<dbReference type="Pfam" id="PF14075">
    <property type="entry name" value="UBN_AB"/>
    <property type="match status" value="1"/>
</dbReference>
<dbReference type="InterPro" id="IPR026947">
    <property type="entry name" value="UBN_middle_dom"/>
</dbReference>
<evidence type="ECO:0000256" key="1">
    <source>
        <dbReference type="ARBA" id="ARBA00022553"/>
    </source>
</evidence>
<feature type="compositionally biased region" description="Polar residues" evidence="2">
    <location>
        <begin position="119"/>
        <end position="131"/>
    </location>
</feature>
<evidence type="ECO:0000313" key="6">
    <source>
        <dbReference type="Proteomes" id="UP000076761"/>
    </source>
</evidence>
<proteinExistence type="predicted"/>
<sequence>MGAARRSIPNFGRNANAKPGASETKWEGISGPCSCAPATYPPPPEPAFLGILPQNPLISRPLRAVLLRENIQIMDTDVEMSIPSEIPRTTPSKSPSLASPPPVSESSRTSHIADDDIESQSASAGSDSPTTPVEVEAVDGEAVVNGEGKSLTPAEATSSEAQPGAAAKPASTAAKPKSTKTARPRSPSPTPPPPPPQLQTIRLHIPLGGPDAYQVDISTLAKSSGQRSPTPPPSKIDTSDSEGDDEASGKDKDKDKDEKKKRKRKKNLASEYYDLTDPFIDDSDLALDQRTHFAQTKQQGFYVSSGEVALLKEKTPKKPKSKKLPLLPLTNPSVKRDPEVVFAGPSAESVSVDGTRDTPIPVMSDNEDAVSGLKRKPSLGAVDGKGKKKRKTADIRPFHPELEQLIDELKLAISKESWEVKGKFPPTIKPLLAQVAVKAIQLDEYDDNFFNLLPRIFPYNRFTMSKLVKRTVFQDHMRLLTERQEVLLQQLTEMARDGFPKAKEEWERSVVAWEKRQERAKAEAEVSGVGSTEGTPSVAPPPLPEDNHVNGDDPEGGHANANGAGKEGGREPHPPAKKYRLTDQMKTIIWNLVLLSNECCRIENEKNSLENSPLQVSEQGLRKVLYQKIVAAYPDGWMSSGQISREVSAMKKRFEKEAMENESQ</sequence>
<feature type="region of interest" description="Disordered" evidence="2">
    <location>
        <begin position="521"/>
        <end position="580"/>
    </location>
</feature>
<feature type="domain" description="Hpc2-related" evidence="3">
    <location>
        <begin position="260"/>
        <end position="308"/>
    </location>
</feature>
<dbReference type="AlphaFoldDB" id="A0A165NMU5"/>
<keyword evidence="1" id="KW-0597">Phosphoprotein</keyword>
<accession>A0A165NMU5</accession>
<evidence type="ECO:0000256" key="2">
    <source>
        <dbReference type="SAM" id="MobiDB-lite"/>
    </source>
</evidence>
<dbReference type="InterPro" id="IPR014840">
    <property type="entry name" value="HRD"/>
</dbReference>
<feature type="region of interest" description="Disordered" evidence="2">
    <location>
        <begin position="1"/>
        <end position="32"/>
    </location>
</feature>
<dbReference type="Proteomes" id="UP000076761">
    <property type="component" value="Unassembled WGS sequence"/>
</dbReference>
<dbReference type="Pfam" id="PF08729">
    <property type="entry name" value="HUN"/>
    <property type="match status" value="1"/>
</dbReference>
<evidence type="ECO:0000259" key="3">
    <source>
        <dbReference type="Pfam" id="PF08729"/>
    </source>
</evidence>
<dbReference type="STRING" id="1314782.A0A165NMU5"/>
<organism evidence="5 6">
    <name type="scientific">Neolentinus lepideus HHB14362 ss-1</name>
    <dbReference type="NCBI Taxonomy" id="1314782"/>
    <lineage>
        <taxon>Eukaryota</taxon>
        <taxon>Fungi</taxon>
        <taxon>Dikarya</taxon>
        <taxon>Basidiomycota</taxon>
        <taxon>Agaricomycotina</taxon>
        <taxon>Agaricomycetes</taxon>
        <taxon>Gloeophyllales</taxon>
        <taxon>Gloeophyllaceae</taxon>
        <taxon>Neolentinus</taxon>
    </lineage>
</organism>
<feature type="compositionally biased region" description="Pro residues" evidence="2">
    <location>
        <begin position="186"/>
        <end position="197"/>
    </location>
</feature>
<feature type="region of interest" description="Disordered" evidence="2">
    <location>
        <begin position="347"/>
        <end position="371"/>
    </location>
</feature>
<dbReference type="EMBL" id="KV425631">
    <property type="protein sequence ID" value="KZT19861.1"/>
    <property type="molecule type" value="Genomic_DNA"/>
</dbReference>
<keyword evidence="6" id="KW-1185">Reference proteome</keyword>
<dbReference type="InParanoid" id="A0A165NMU5"/>
<feature type="region of interest" description="Disordered" evidence="2">
    <location>
        <begin position="82"/>
        <end position="271"/>
    </location>
</feature>
<evidence type="ECO:0008006" key="7">
    <source>
        <dbReference type="Google" id="ProtNLM"/>
    </source>
</evidence>
<feature type="domain" description="Ubinuclein middle" evidence="4">
    <location>
        <begin position="397"/>
        <end position="645"/>
    </location>
</feature>
<feature type="compositionally biased region" description="Low complexity" evidence="2">
    <location>
        <begin position="165"/>
        <end position="176"/>
    </location>
</feature>
<dbReference type="OrthoDB" id="5576775at2759"/>
<evidence type="ECO:0000313" key="5">
    <source>
        <dbReference type="EMBL" id="KZT19861.1"/>
    </source>
</evidence>
<feature type="compositionally biased region" description="Polar residues" evidence="2">
    <location>
        <begin position="216"/>
        <end position="228"/>
    </location>
</feature>